<feature type="transmembrane region" description="Helical" evidence="8">
    <location>
        <begin position="194"/>
        <end position="212"/>
    </location>
</feature>
<evidence type="ECO:0000256" key="3">
    <source>
        <dbReference type="ARBA" id="ARBA00022692"/>
    </source>
</evidence>
<feature type="transmembrane region" description="Helical" evidence="8">
    <location>
        <begin position="160"/>
        <end position="182"/>
    </location>
</feature>
<dbReference type="Pfam" id="PF00654">
    <property type="entry name" value="Voltage_CLC"/>
    <property type="match status" value="1"/>
</dbReference>
<dbReference type="Proteomes" id="UP000676885">
    <property type="component" value="Chromosome"/>
</dbReference>
<dbReference type="GO" id="GO:0005886">
    <property type="term" value="C:plasma membrane"/>
    <property type="evidence" value="ECO:0007669"/>
    <property type="project" value="TreeGrafter"/>
</dbReference>
<dbReference type="GO" id="GO:0005247">
    <property type="term" value="F:voltage-gated chloride channel activity"/>
    <property type="evidence" value="ECO:0007669"/>
    <property type="project" value="TreeGrafter"/>
</dbReference>
<dbReference type="AlphaFoldDB" id="A0A975M5T0"/>
<name>A0A975M5T0_9MICC</name>
<dbReference type="SUPFAM" id="SSF81340">
    <property type="entry name" value="Clc chloride channel"/>
    <property type="match status" value="1"/>
</dbReference>
<keyword evidence="10" id="KW-1185">Reference proteome</keyword>
<feature type="transmembrane region" description="Helical" evidence="8">
    <location>
        <begin position="295"/>
        <end position="316"/>
    </location>
</feature>
<accession>A0A975M5T0</accession>
<evidence type="ECO:0000256" key="7">
    <source>
        <dbReference type="ARBA" id="ARBA00023214"/>
    </source>
</evidence>
<gene>
    <name evidence="9" type="ORF">KKR91_02340</name>
</gene>
<dbReference type="PANTHER" id="PTHR45711">
    <property type="entry name" value="CHLORIDE CHANNEL PROTEIN"/>
    <property type="match status" value="1"/>
</dbReference>
<keyword evidence="6 8" id="KW-0472">Membrane</keyword>
<keyword evidence="4 8" id="KW-1133">Transmembrane helix</keyword>
<proteinExistence type="predicted"/>
<protein>
    <submittedName>
        <fullName evidence="9">Chloride channel protein</fullName>
    </submittedName>
</protein>
<evidence type="ECO:0000256" key="4">
    <source>
        <dbReference type="ARBA" id="ARBA00022989"/>
    </source>
</evidence>
<keyword evidence="2" id="KW-0813">Transport</keyword>
<feature type="transmembrane region" description="Helical" evidence="8">
    <location>
        <begin position="323"/>
        <end position="348"/>
    </location>
</feature>
<organism evidence="9 10">
    <name type="scientific">Arthrobacter jiangjiafuii</name>
    <dbReference type="NCBI Taxonomy" id="2817475"/>
    <lineage>
        <taxon>Bacteria</taxon>
        <taxon>Bacillati</taxon>
        <taxon>Actinomycetota</taxon>
        <taxon>Actinomycetes</taxon>
        <taxon>Micrococcales</taxon>
        <taxon>Micrococcaceae</taxon>
        <taxon>Arthrobacter</taxon>
    </lineage>
</organism>
<evidence type="ECO:0000256" key="6">
    <source>
        <dbReference type="ARBA" id="ARBA00023136"/>
    </source>
</evidence>
<dbReference type="Gene3D" id="1.10.3080.10">
    <property type="entry name" value="Clc chloride channel"/>
    <property type="match status" value="1"/>
</dbReference>
<keyword evidence="7" id="KW-0868">Chloride</keyword>
<evidence type="ECO:0000256" key="5">
    <source>
        <dbReference type="ARBA" id="ARBA00023065"/>
    </source>
</evidence>
<feature type="transmembrane region" description="Helical" evidence="8">
    <location>
        <begin position="16"/>
        <end position="41"/>
    </location>
</feature>
<dbReference type="KEGG" id="ajg:KKR91_02340"/>
<keyword evidence="3 8" id="KW-0812">Transmembrane</keyword>
<dbReference type="InterPro" id="IPR014743">
    <property type="entry name" value="Cl-channel_core"/>
</dbReference>
<feature type="transmembrane region" description="Helical" evidence="8">
    <location>
        <begin position="232"/>
        <end position="257"/>
    </location>
</feature>
<feature type="transmembrane region" description="Helical" evidence="8">
    <location>
        <begin position="62"/>
        <end position="82"/>
    </location>
</feature>
<dbReference type="RefSeq" id="WP_210231812.1">
    <property type="nucleotide sequence ID" value="NZ_CP076022.1"/>
</dbReference>
<dbReference type="PRINTS" id="PR00762">
    <property type="entry name" value="CLCHANNEL"/>
</dbReference>
<evidence type="ECO:0000313" key="10">
    <source>
        <dbReference type="Proteomes" id="UP000676885"/>
    </source>
</evidence>
<evidence type="ECO:0000256" key="1">
    <source>
        <dbReference type="ARBA" id="ARBA00004141"/>
    </source>
</evidence>
<feature type="transmembrane region" description="Helical" evidence="8">
    <location>
        <begin position="368"/>
        <end position="391"/>
    </location>
</feature>
<reference evidence="9 10" key="1">
    <citation type="submission" date="2021-05" db="EMBL/GenBank/DDBJ databases">
        <title>Novel species in genus Arthrobacter.</title>
        <authorList>
            <person name="Zhang G."/>
        </authorList>
    </citation>
    <scope>NUCLEOTIDE SEQUENCE [LARGE SCALE GENOMIC DNA]</scope>
    <source>
        <strain evidence="10">zg-ZUI227</strain>
    </source>
</reference>
<comment type="subcellular location">
    <subcellularLocation>
        <location evidence="1">Membrane</location>
        <topology evidence="1">Multi-pass membrane protein</topology>
    </subcellularLocation>
</comment>
<keyword evidence="5" id="KW-0406">Ion transport</keyword>
<evidence type="ECO:0000256" key="2">
    <source>
        <dbReference type="ARBA" id="ARBA00022448"/>
    </source>
</evidence>
<feature type="transmembrane region" description="Helical" evidence="8">
    <location>
        <begin position="398"/>
        <end position="417"/>
    </location>
</feature>
<dbReference type="EMBL" id="CP076022">
    <property type="protein sequence ID" value="QWC10508.1"/>
    <property type="molecule type" value="Genomic_DNA"/>
</dbReference>
<feature type="transmembrane region" description="Helical" evidence="8">
    <location>
        <begin position="269"/>
        <end position="289"/>
    </location>
</feature>
<dbReference type="InterPro" id="IPR001807">
    <property type="entry name" value="ClC"/>
</dbReference>
<evidence type="ECO:0000256" key="8">
    <source>
        <dbReference type="SAM" id="Phobius"/>
    </source>
</evidence>
<sequence>MARAKDSGGANAPGNLLVLGVAAILAGAGTGFVGGAFRWVLHELDRLRSGLSGWAQDIPGGILAPVLVCAAAAALAVALVRFSPRSAGSGIGQVEAVYRNQMMPPPLSVIPVRFAGGSLAIGAGLVLGREGPTIHMGSAIGLAVARTARMGRDDVAAMQIALSGAGLAVAFNAPVGGSLFVFEEVTKSFRWRMVVPTLLGVAVAVGCARLIIGDQPDFSVSAVSNPPLFLLPLFAVFGALLGLLGAGYNVVLIRLLAVADGLHRLPGTVRGGVIGAAVGAVVFVDPLAVGGGDALTQLLLAGQAFTVPALLAYLAIRFLAGPLSYAAAAPGGLFAPLLALGALAGVLFGEACRWVFPQLGDQFGTAMAIVGMSTMFAAVVRAPFTGIVLIIEMTAITTVTVPMLVAAGAAVLAAMAVRSAPVYDSLRERSLRINPEWKAEPFPPSPGT</sequence>
<evidence type="ECO:0000313" key="9">
    <source>
        <dbReference type="EMBL" id="QWC10508.1"/>
    </source>
</evidence>
<dbReference type="PANTHER" id="PTHR45711:SF6">
    <property type="entry name" value="CHLORIDE CHANNEL PROTEIN"/>
    <property type="match status" value="1"/>
</dbReference>